<dbReference type="GO" id="GO:0043565">
    <property type="term" value="F:sequence-specific DNA binding"/>
    <property type="evidence" value="ECO:0007669"/>
    <property type="project" value="TreeGrafter"/>
</dbReference>
<evidence type="ECO:0000256" key="3">
    <source>
        <dbReference type="ARBA" id="ARBA00022833"/>
    </source>
</evidence>
<sequence>MINRQKWPTLPQVVNEAVSDALTSRPASDASPENSAVTRTSQHAHLVPVPECRVYIKSLEDRVAELELALRNQGIDTESVVSRASQDALESTLETHSSKDLNLLRLLTSSDQGTPVQRFQLCMVLAIAIRLLNRTDSSVPTTASDSFFASAIVILTERPQATWSGDLEHLQNLLLIVQYTIFASNLSAAWHFIGLATRLAIDLDLLNESRLSVVDDAHENEAEVNKRPRVFWSTYILETNLCVILNRPRSIPDEAIFTPLPSTCGPESSSPLVNHCILFRQLEYEIFHTLNYKTPANGSFFDYKTWKTGMKGRLVEWHANVPALDPTSKLAPQNFFDGALHMTLVSLLSPSRHFPHLSEDELRDLAQYASTSIELYREGFKEGKLRFNWRTTPNLFQSGAALIHCIKNLTLLGAVFDVNALKSRVSVCSTVLWGMAERYPPGASYRDRFDEMSATIDEMASELPMDTPGDFLFGHNVLPSLDLDGAATLWMSTPPTLDPWILDQT</sequence>
<dbReference type="PANTHER" id="PTHR47782:SF1">
    <property type="entry name" value="PYRIMIDINE PATHWAY REGULATORY PROTEIN 1"/>
    <property type="match status" value="1"/>
</dbReference>
<dbReference type="GO" id="GO:0008270">
    <property type="term" value="F:zinc ion binding"/>
    <property type="evidence" value="ECO:0007669"/>
    <property type="project" value="InterPro"/>
</dbReference>
<evidence type="ECO:0000313" key="11">
    <source>
        <dbReference type="Proteomes" id="UP000574317"/>
    </source>
</evidence>
<dbReference type="InterPro" id="IPR052202">
    <property type="entry name" value="Yeast_MetPath_Reg"/>
</dbReference>
<accession>A0A8H5ISU3</accession>
<gene>
    <name evidence="10" type="ORF">FNAPI_10601</name>
</gene>
<dbReference type="GO" id="GO:0005634">
    <property type="term" value="C:nucleus"/>
    <property type="evidence" value="ECO:0007669"/>
    <property type="project" value="UniProtKB-SubCell"/>
</dbReference>
<evidence type="ECO:0000256" key="7">
    <source>
        <dbReference type="ARBA" id="ARBA00023242"/>
    </source>
</evidence>
<proteinExistence type="predicted"/>
<keyword evidence="6" id="KW-0804">Transcription</keyword>
<keyword evidence="7" id="KW-0539">Nucleus</keyword>
<dbReference type="GO" id="GO:0000981">
    <property type="term" value="F:DNA-binding transcription factor activity, RNA polymerase II-specific"/>
    <property type="evidence" value="ECO:0007669"/>
    <property type="project" value="TreeGrafter"/>
</dbReference>
<evidence type="ECO:0000256" key="1">
    <source>
        <dbReference type="ARBA" id="ARBA00004123"/>
    </source>
</evidence>
<dbReference type="EMBL" id="JAAOAO010000475">
    <property type="protein sequence ID" value="KAF5540061.1"/>
    <property type="molecule type" value="Genomic_DNA"/>
</dbReference>
<evidence type="ECO:0000256" key="5">
    <source>
        <dbReference type="ARBA" id="ARBA00023125"/>
    </source>
</evidence>
<keyword evidence="11" id="KW-1185">Reference proteome</keyword>
<dbReference type="CDD" id="cd14723">
    <property type="entry name" value="ZIP_Ppr1"/>
    <property type="match status" value="1"/>
</dbReference>
<dbReference type="Pfam" id="PF04082">
    <property type="entry name" value="Fungal_trans"/>
    <property type="match status" value="1"/>
</dbReference>
<dbReference type="CDD" id="cd12148">
    <property type="entry name" value="fungal_TF_MHR"/>
    <property type="match status" value="1"/>
</dbReference>
<feature type="domain" description="Xylanolytic transcriptional activator regulatory" evidence="9">
    <location>
        <begin position="189"/>
        <end position="267"/>
    </location>
</feature>
<evidence type="ECO:0000313" key="10">
    <source>
        <dbReference type="EMBL" id="KAF5540061.1"/>
    </source>
</evidence>
<reference evidence="10 11" key="1">
    <citation type="submission" date="2020-05" db="EMBL/GenBank/DDBJ databases">
        <title>Identification and distribution of gene clusters putatively required for synthesis of sphingolipid metabolism inhibitors in phylogenetically diverse species of the filamentous fungus Fusarium.</title>
        <authorList>
            <person name="Kim H.-S."/>
            <person name="Busman M."/>
            <person name="Brown D.W."/>
            <person name="Divon H."/>
            <person name="Uhlig S."/>
            <person name="Proctor R.H."/>
        </authorList>
    </citation>
    <scope>NUCLEOTIDE SEQUENCE [LARGE SCALE GENOMIC DNA]</scope>
    <source>
        <strain evidence="10 11">NRRL 25196</strain>
    </source>
</reference>
<evidence type="ECO:0000256" key="4">
    <source>
        <dbReference type="ARBA" id="ARBA00023015"/>
    </source>
</evidence>
<dbReference type="Proteomes" id="UP000574317">
    <property type="component" value="Unassembled WGS sequence"/>
</dbReference>
<dbReference type="InterPro" id="IPR007219">
    <property type="entry name" value="XnlR_reg_dom"/>
</dbReference>
<evidence type="ECO:0000256" key="6">
    <source>
        <dbReference type="ARBA" id="ARBA00023163"/>
    </source>
</evidence>
<evidence type="ECO:0000256" key="2">
    <source>
        <dbReference type="ARBA" id="ARBA00022723"/>
    </source>
</evidence>
<feature type="region of interest" description="Disordered" evidence="8">
    <location>
        <begin position="20"/>
        <end position="42"/>
    </location>
</feature>
<dbReference type="GO" id="GO:0006351">
    <property type="term" value="P:DNA-templated transcription"/>
    <property type="evidence" value="ECO:0007669"/>
    <property type="project" value="InterPro"/>
</dbReference>
<evidence type="ECO:0000259" key="9">
    <source>
        <dbReference type="SMART" id="SM00906"/>
    </source>
</evidence>
<keyword evidence="3" id="KW-0862">Zinc</keyword>
<comment type="subcellular location">
    <subcellularLocation>
        <location evidence="1">Nucleus</location>
    </subcellularLocation>
</comment>
<evidence type="ECO:0000256" key="8">
    <source>
        <dbReference type="SAM" id="MobiDB-lite"/>
    </source>
</evidence>
<dbReference type="AlphaFoldDB" id="A0A8H5ISU3"/>
<dbReference type="PANTHER" id="PTHR47782">
    <property type="entry name" value="ZN(II)2CYS6 TRANSCRIPTION FACTOR (EUROFUNG)-RELATED"/>
    <property type="match status" value="1"/>
</dbReference>
<keyword evidence="5" id="KW-0238">DNA-binding</keyword>
<name>A0A8H5ISU3_9HYPO</name>
<keyword evidence="2" id="KW-0479">Metal-binding</keyword>
<organism evidence="10 11">
    <name type="scientific">Fusarium napiforme</name>
    <dbReference type="NCBI Taxonomy" id="42672"/>
    <lineage>
        <taxon>Eukaryota</taxon>
        <taxon>Fungi</taxon>
        <taxon>Dikarya</taxon>
        <taxon>Ascomycota</taxon>
        <taxon>Pezizomycotina</taxon>
        <taxon>Sordariomycetes</taxon>
        <taxon>Hypocreomycetidae</taxon>
        <taxon>Hypocreales</taxon>
        <taxon>Nectriaceae</taxon>
        <taxon>Fusarium</taxon>
        <taxon>Fusarium fujikuroi species complex</taxon>
    </lineage>
</organism>
<dbReference type="SMART" id="SM00906">
    <property type="entry name" value="Fungal_trans"/>
    <property type="match status" value="1"/>
</dbReference>
<keyword evidence="4" id="KW-0805">Transcription regulation</keyword>
<feature type="compositionally biased region" description="Polar residues" evidence="8">
    <location>
        <begin position="21"/>
        <end position="42"/>
    </location>
</feature>
<protein>
    <submittedName>
        <fullName evidence="10">Positive transcriptional regulator for purine utilization</fullName>
    </submittedName>
</protein>
<comment type="caution">
    <text evidence="10">The sequence shown here is derived from an EMBL/GenBank/DDBJ whole genome shotgun (WGS) entry which is preliminary data.</text>
</comment>
<dbReference type="GO" id="GO:0045944">
    <property type="term" value="P:positive regulation of transcription by RNA polymerase II"/>
    <property type="evidence" value="ECO:0007669"/>
    <property type="project" value="TreeGrafter"/>
</dbReference>